<dbReference type="PROSITE" id="PS50196">
    <property type="entry name" value="RANBD1"/>
    <property type="match status" value="1"/>
</dbReference>
<proteinExistence type="predicted"/>
<dbReference type="OrthoDB" id="411251at2759"/>
<dbReference type="InterPro" id="IPR045255">
    <property type="entry name" value="RanBP1-like"/>
</dbReference>
<feature type="region of interest" description="Disordered" evidence="3">
    <location>
        <begin position="1"/>
        <end position="104"/>
    </location>
</feature>
<dbReference type="RefSeq" id="XP_046062692.1">
    <property type="nucleotide sequence ID" value="XM_046202858.1"/>
</dbReference>
<protein>
    <recommendedName>
        <fullName evidence="4">RanBD1 domain-containing protein</fullName>
    </recommendedName>
</protein>
<gene>
    <name evidence="5" type="ORF">OGAPHI_002032</name>
</gene>
<dbReference type="InterPro" id="IPR000156">
    <property type="entry name" value="Ran_bind_dom"/>
</dbReference>
<dbReference type="Proteomes" id="UP000769157">
    <property type="component" value="Unassembled WGS sequence"/>
</dbReference>
<evidence type="ECO:0000313" key="6">
    <source>
        <dbReference type="Proteomes" id="UP000769157"/>
    </source>
</evidence>
<dbReference type="SUPFAM" id="SSF50729">
    <property type="entry name" value="PH domain-like"/>
    <property type="match status" value="1"/>
</dbReference>
<dbReference type="AlphaFoldDB" id="A0A9P8P9X0"/>
<keyword evidence="6" id="KW-1185">Reference proteome</keyword>
<reference evidence="5" key="2">
    <citation type="submission" date="2021-01" db="EMBL/GenBank/DDBJ databases">
        <authorList>
            <person name="Schikora-Tamarit M.A."/>
        </authorList>
    </citation>
    <scope>NUCLEOTIDE SEQUENCE</scope>
    <source>
        <strain evidence="5">CBS6075</strain>
    </source>
</reference>
<dbReference type="GO" id="GO:0005634">
    <property type="term" value="C:nucleus"/>
    <property type="evidence" value="ECO:0007669"/>
    <property type="project" value="UniProtKB-SubCell"/>
</dbReference>
<evidence type="ECO:0000259" key="4">
    <source>
        <dbReference type="PROSITE" id="PS50196"/>
    </source>
</evidence>
<evidence type="ECO:0000313" key="5">
    <source>
        <dbReference type="EMBL" id="KAH3668278.1"/>
    </source>
</evidence>
<dbReference type="GeneID" id="70233999"/>
<evidence type="ECO:0000256" key="3">
    <source>
        <dbReference type="SAM" id="MobiDB-lite"/>
    </source>
</evidence>
<dbReference type="PANTHER" id="PTHR23138:SF142">
    <property type="entry name" value="RAN-BINDING PROTEIN 3B-RELATED"/>
    <property type="match status" value="1"/>
</dbReference>
<dbReference type="SMART" id="SM00160">
    <property type="entry name" value="RanBD"/>
    <property type="match status" value="1"/>
</dbReference>
<sequence>MSTAEKKNSVESAPEEETTSIALEKKRTLDESDKEDVKRIKSETAETSEEATKQDKQEESDKIEKTDDSKKEELTETEKKDEKTGNGDESAADEKPTPAKFVFGARTTFGQASGFSMLSKKNVFDKKPEATEEKTDELKPATKSVFGSGSTFGNAFKKAATTKSIFDEPQKAPEQPKDKEKAKEVYKAVHLEKQEVKSGEEEEQTLFQVKAKLYHMDLTKVSDGWKERGVGVLKVNKFLKSDKPYKARLIMRQEGILKLILNVPVVPGFEVFKGMASSLNSDKFIRIQAVEDSKPVQYAFKIGMIENSSKLYEVIEQLVKEVN</sequence>
<name>A0A9P8P9X0_9ASCO</name>
<evidence type="ECO:0000256" key="1">
    <source>
        <dbReference type="ARBA" id="ARBA00004123"/>
    </source>
</evidence>
<reference evidence="5" key="1">
    <citation type="journal article" date="2021" name="Open Biol.">
        <title>Shared evolutionary footprints suggest mitochondrial oxidative damage underlies multiple complex I losses in fungi.</title>
        <authorList>
            <person name="Schikora-Tamarit M.A."/>
            <person name="Marcet-Houben M."/>
            <person name="Nosek J."/>
            <person name="Gabaldon T."/>
        </authorList>
    </citation>
    <scope>NUCLEOTIDE SEQUENCE</scope>
    <source>
        <strain evidence="5">CBS6075</strain>
    </source>
</reference>
<dbReference type="Pfam" id="PF00638">
    <property type="entry name" value="Ran_BP1"/>
    <property type="match status" value="1"/>
</dbReference>
<comment type="caution">
    <text evidence="5">The sequence shown here is derived from an EMBL/GenBank/DDBJ whole genome shotgun (WGS) entry which is preliminary data.</text>
</comment>
<accession>A0A9P8P9X0</accession>
<dbReference type="InterPro" id="IPR011993">
    <property type="entry name" value="PH-like_dom_sf"/>
</dbReference>
<dbReference type="EMBL" id="JAEUBE010000158">
    <property type="protein sequence ID" value="KAH3668278.1"/>
    <property type="molecule type" value="Genomic_DNA"/>
</dbReference>
<feature type="compositionally biased region" description="Basic and acidic residues" evidence="3">
    <location>
        <begin position="23"/>
        <end position="97"/>
    </location>
</feature>
<organism evidence="5 6">
    <name type="scientific">Ogataea philodendri</name>
    <dbReference type="NCBI Taxonomy" id="1378263"/>
    <lineage>
        <taxon>Eukaryota</taxon>
        <taxon>Fungi</taxon>
        <taxon>Dikarya</taxon>
        <taxon>Ascomycota</taxon>
        <taxon>Saccharomycotina</taxon>
        <taxon>Pichiomycetes</taxon>
        <taxon>Pichiales</taxon>
        <taxon>Pichiaceae</taxon>
        <taxon>Ogataea</taxon>
    </lineage>
</organism>
<dbReference type="Gene3D" id="2.30.29.30">
    <property type="entry name" value="Pleckstrin-homology domain (PH domain)/Phosphotyrosine-binding domain (PTB)"/>
    <property type="match status" value="1"/>
</dbReference>
<feature type="region of interest" description="Disordered" evidence="3">
    <location>
        <begin position="117"/>
        <end position="142"/>
    </location>
</feature>
<feature type="compositionally biased region" description="Basic and acidic residues" evidence="3">
    <location>
        <begin position="122"/>
        <end position="140"/>
    </location>
</feature>
<dbReference type="PANTHER" id="PTHR23138">
    <property type="entry name" value="RAN BINDING PROTEIN"/>
    <property type="match status" value="1"/>
</dbReference>
<keyword evidence="2" id="KW-0539">Nucleus</keyword>
<feature type="domain" description="RanBD1" evidence="4">
    <location>
        <begin position="184"/>
        <end position="323"/>
    </location>
</feature>
<comment type="subcellular location">
    <subcellularLocation>
        <location evidence="1">Nucleus</location>
    </subcellularLocation>
</comment>
<evidence type="ECO:0000256" key="2">
    <source>
        <dbReference type="ARBA" id="ARBA00023242"/>
    </source>
</evidence>